<dbReference type="PANTHER" id="PTHR24379">
    <property type="entry name" value="KRAB AND ZINC FINGER DOMAIN-CONTAINING"/>
    <property type="match status" value="1"/>
</dbReference>
<evidence type="ECO:0000256" key="5">
    <source>
        <dbReference type="PROSITE-ProRule" id="PRU00042"/>
    </source>
</evidence>
<organism evidence="7 8">
    <name type="scientific">Giardia intestinalis (strain P15)</name>
    <name type="common">Giardia lamblia</name>
    <dbReference type="NCBI Taxonomy" id="658858"/>
    <lineage>
        <taxon>Eukaryota</taxon>
        <taxon>Metamonada</taxon>
        <taxon>Diplomonadida</taxon>
        <taxon>Hexamitidae</taxon>
        <taxon>Giardiinae</taxon>
        <taxon>Giardia</taxon>
    </lineage>
</organism>
<dbReference type="PROSITE" id="PS00028">
    <property type="entry name" value="ZINC_FINGER_C2H2_1"/>
    <property type="match status" value="4"/>
</dbReference>
<gene>
    <name evidence="7" type="ORF">GLP15_1100</name>
</gene>
<dbReference type="SUPFAM" id="SSF57667">
    <property type="entry name" value="beta-beta-alpha zinc fingers"/>
    <property type="match status" value="1"/>
</dbReference>
<feature type="domain" description="C2H2-type" evidence="6">
    <location>
        <begin position="48"/>
        <end position="71"/>
    </location>
</feature>
<dbReference type="PROSITE" id="PS50157">
    <property type="entry name" value="ZINC_FINGER_C2H2_2"/>
    <property type="match status" value="3"/>
</dbReference>
<evidence type="ECO:0000256" key="2">
    <source>
        <dbReference type="ARBA" id="ARBA00022737"/>
    </source>
</evidence>
<dbReference type="AlphaFoldDB" id="E1F2K1"/>
<keyword evidence="3 5" id="KW-0863">Zinc-finger</keyword>
<dbReference type="PANTHER" id="PTHR24379:SF121">
    <property type="entry name" value="C2H2-TYPE DOMAIN-CONTAINING PROTEIN"/>
    <property type="match status" value="1"/>
</dbReference>
<evidence type="ECO:0000256" key="1">
    <source>
        <dbReference type="ARBA" id="ARBA00022723"/>
    </source>
</evidence>
<dbReference type="InterPro" id="IPR013087">
    <property type="entry name" value="Znf_C2H2_type"/>
</dbReference>
<name>E1F2K1_GIAIA</name>
<evidence type="ECO:0000256" key="3">
    <source>
        <dbReference type="ARBA" id="ARBA00022771"/>
    </source>
</evidence>
<dbReference type="OrthoDB" id="8922241at2759"/>
<keyword evidence="1" id="KW-0479">Metal-binding</keyword>
<dbReference type="OMA" id="RIAPCCG"/>
<keyword evidence="2" id="KW-0677">Repeat</keyword>
<feature type="domain" description="C2H2-type" evidence="6">
    <location>
        <begin position="315"/>
        <end position="338"/>
    </location>
</feature>
<evidence type="ECO:0000259" key="6">
    <source>
        <dbReference type="PROSITE" id="PS50157"/>
    </source>
</evidence>
<dbReference type="VEuPathDB" id="GiardiaDB:GLP15_1100"/>
<evidence type="ECO:0000256" key="4">
    <source>
        <dbReference type="ARBA" id="ARBA00022833"/>
    </source>
</evidence>
<dbReference type="EMBL" id="ACVC01000137">
    <property type="protein sequence ID" value="EFO63293.1"/>
    <property type="molecule type" value="Genomic_DNA"/>
</dbReference>
<dbReference type="Gene3D" id="3.30.160.60">
    <property type="entry name" value="Classic Zinc Finger"/>
    <property type="match status" value="1"/>
</dbReference>
<evidence type="ECO:0000313" key="7">
    <source>
        <dbReference type="EMBL" id="EFO63293.1"/>
    </source>
</evidence>
<protein>
    <submittedName>
        <fullName evidence="7">Zinc finger domain-containing protein</fullName>
    </submittedName>
</protein>
<dbReference type="InterPro" id="IPR036236">
    <property type="entry name" value="Znf_C2H2_sf"/>
</dbReference>
<keyword evidence="4" id="KW-0862">Zinc</keyword>
<reference evidence="7 8" key="1">
    <citation type="journal article" date="2010" name="BMC Genomics">
        <title>Genome analysis and comparative genomics of a Giardia intestinalis assemblage E isolate.</title>
        <authorList>
            <person name="Jerlstrom-Hultqvist J."/>
            <person name="Franzen O."/>
            <person name="Ankarklev J."/>
            <person name="Xu F."/>
            <person name="Nohynkova E."/>
            <person name="Andersson J.O."/>
            <person name="Svard S.G."/>
            <person name="Andersson B."/>
        </authorList>
    </citation>
    <scope>NUCLEOTIDE SEQUENCE [LARGE SCALE GENOMIC DNA]</scope>
    <source>
        <strain evidence="7 8">P15</strain>
    </source>
</reference>
<comment type="caution">
    <text evidence="7">The sequence shown here is derived from an EMBL/GenBank/DDBJ whole genome shotgun (WGS) entry which is preliminary data.</text>
</comment>
<accession>E1F2K1</accession>
<dbReference type="SMART" id="SM00355">
    <property type="entry name" value="ZnF_C2H2"/>
    <property type="match status" value="4"/>
</dbReference>
<feature type="domain" description="C2H2-type" evidence="6">
    <location>
        <begin position="78"/>
        <end position="105"/>
    </location>
</feature>
<dbReference type="Pfam" id="PF00096">
    <property type="entry name" value="zf-C2H2"/>
    <property type="match status" value="1"/>
</dbReference>
<dbReference type="GO" id="GO:0008270">
    <property type="term" value="F:zinc ion binding"/>
    <property type="evidence" value="ECO:0007669"/>
    <property type="project" value="UniProtKB-KW"/>
</dbReference>
<dbReference type="Proteomes" id="UP000008974">
    <property type="component" value="Unassembled WGS sequence"/>
</dbReference>
<sequence length="353" mass="39980">MVNPSHVQKVTSQRMASYSFSCFICGLEVDDPMKLEIHLNIHAGTLMFECGHCEMAYSNERQLRAHLAHTHPQAGDPIRCSFCPELFASTTKAVAHERLHAKARCPMCLSAKSINLPPCTLYLNSHANSLHRNQVPELLHKFNLLEGLHADHSTDNIVDIMAKRGLTGSYKLDPALIPKLCEPCEMITMNKPSKVVLHKLFSPRNSSLVTAEIDTFYSTLGITKAKIRYIDMFQIYRIAPCCGRQFDTLGRFNRHVKACYPEVYQNLMIKDTTIAAPSNITYAKLKTRQLARKENAVGVKPSQSNSTEKDQRPKFECPVCHRELSTAAFLTNHIRRLHPEVQLPKMRAKRVKI</sequence>
<evidence type="ECO:0000313" key="8">
    <source>
        <dbReference type="Proteomes" id="UP000008974"/>
    </source>
</evidence>
<proteinExistence type="predicted"/>